<evidence type="ECO:0000313" key="3">
    <source>
        <dbReference type="EMBL" id="WVZ99636.1"/>
    </source>
</evidence>
<dbReference type="AlphaFoldDB" id="A0AAQ3XH68"/>
<gene>
    <name evidence="3" type="ORF">U9M48_044903</name>
</gene>
<dbReference type="Gene3D" id="3.80.10.10">
    <property type="entry name" value="Ribonuclease Inhibitor"/>
    <property type="match status" value="1"/>
</dbReference>
<dbReference type="InterPro" id="IPR055357">
    <property type="entry name" value="LRR_At1g61320_AtMIF1"/>
</dbReference>
<dbReference type="SUPFAM" id="SSF52047">
    <property type="entry name" value="RNI-like"/>
    <property type="match status" value="1"/>
</dbReference>
<protein>
    <recommendedName>
        <fullName evidence="2">At1g61320/AtMIF1 LRR domain-containing protein</fullName>
    </recommendedName>
</protein>
<organism evidence="3 4">
    <name type="scientific">Paspalum notatum var. saurae</name>
    <dbReference type="NCBI Taxonomy" id="547442"/>
    <lineage>
        <taxon>Eukaryota</taxon>
        <taxon>Viridiplantae</taxon>
        <taxon>Streptophyta</taxon>
        <taxon>Embryophyta</taxon>
        <taxon>Tracheophyta</taxon>
        <taxon>Spermatophyta</taxon>
        <taxon>Magnoliopsida</taxon>
        <taxon>Liliopsida</taxon>
        <taxon>Poales</taxon>
        <taxon>Poaceae</taxon>
        <taxon>PACMAD clade</taxon>
        <taxon>Panicoideae</taxon>
        <taxon>Andropogonodae</taxon>
        <taxon>Paspaleae</taxon>
        <taxon>Paspalinae</taxon>
        <taxon>Paspalum</taxon>
    </lineage>
</organism>
<accession>A0AAQ3XH68</accession>
<keyword evidence="4" id="KW-1185">Reference proteome</keyword>
<dbReference type="EMBL" id="CP144754">
    <property type="protein sequence ID" value="WVZ99636.1"/>
    <property type="molecule type" value="Genomic_DNA"/>
</dbReference>
<feature type="region of interest" description="Disordered" evidence="1">
    <location>
        <begin position="1"/>
        <end position="41"/>
    </location>
</feature>
<dbReference type="PANTHER" id="PTHR34145">
    <property type="entry name" value="OS02G0105600 PROTEIN"/>
    <property type="match status" value="1"/>
</dbReference>
<dbReference type="InterPro" id="IPR036047">
    <property type="entry name" value="F-box-like_dom_sf"/>
</dbReference>
<evidence type="ECO:0000259" key="2">
    <source>
        <dbReference type="Pfam" id="PF23622"/>
    </source>
</evidence>
<reference evidence="3 4" key="1">
    <citation type="submission" date="2024-02" db="EMBL/GenBank/DDBJ databases">
        <title>High-quality chromosome-scale genome assembly of Pensacola bahiagrass (Paspalum notatum Flugge var. saurae).</title>
        <authorList>
            <person name="Vega J.M."/>
            <person name="Podio M."/>
            <person name="Orjuela J."/>
            <person name="Siena L.A."/>
            <person name="Pessino S.C."/>
            <person name="Combes M.C."/>
            <person name="Mariac C."/>
            <person name="Albertini E."/>
            <person name="Pupilli F."/>
            <person name="Ortiz J.P.A."/>
            <person name="Leblanc O."/>
        </authorList>
    </citation>
    <scope>NUCLEOTIDE SEQUENCE [LARGE SCALE GENOMIC DNA]</scope>
    <source>
        <strain evidence="3">R1</strain>
        <tissue evidence="3">Leaf</tissue>
    </source>
</reference>
<sequence length="334" mass="37495">MSEQGPQDHSSVPQSLGARRTQGWSDEKHGHNPQGQKRRYSGPDLPEDILCLIHFLMPLRDAARTACVSHAFLCSWRSRPDITFSRATLGLNNNLHGKDEIAKDFNNKVDHILRNRSGIGLRTLKIEFCGYSADTYSYLNSWLEIAITQQLEELNLLMRPNKVKYSFPCSLLSKGSGNSIRHLGLAWCAFNTTVGLDCLKKLTSLHLCHVRITRDELGCLFSSSVTLEQLEFSNCHIIVCLKLPCLLQRLSSLRVFECRRLKRIQIKAPNISSFQFSGMQVELTVGESMQLKDMMLMMECTIPFACAKLPSIAPNLETLSLSANFKACTESLGA</sequence>
<dbReference type="InterPro" id="IPR032675">
    <property type="entry name" value="LRR_dom_sf"/>
</dbReference>
<feature type="compositionally biased region" description="Polar residues" evidence="1">
    <location>
        <begin position="1"/>
        <end position="14"/>
    </location>
</feature>
<name>A0AAQ3XH68_PASNO</name>
<feature type="domain" description="At1g61320/AtMIF1 LRR" evidence="2">
    <location>
        <begin position="112"/>
        <end position="324"/>
    </location>
</feature>
<evidence type="ECO:0000313" key="4">
    <source>
        <dbReference type="Proteomes" id="UP001341281"/>
    </source>
</evidence>
<dbReference type="PANTHER" id="PTHR34145:SF56">
    <property type="entry name" value="F-BOX DOMAIN-CONTAINING PROTEIN"/>
    <property type="match status" value="1"/>
</dbReference>
<evidence type="ECO:0000256" key="1">
    <source>
        <dbReference type="SAM" id="MobiDB-lite"/>
    </source>
</evidence>
<dbReference type="SUPFAM" id="SSF81383">
    <property type="entry name" value="F-box domain"/>
    <property type="match status" value="1"/>
</dbReference>
<dbReference type="InterPro" id="IPR053772">
    <property type="entry name" value="At1g61320/At1g61330-like"/>
</dbReference>
<dbReference type="Proteomes" id="UP001341281">
    <property type="component" value="Chromosome 10"/>
</dbReference>
<dbReference type="Pfam" id="PF23622">
    <property type="entry name" value="LRR_At1g61320_AtMIF1"/>
    <property type="match status" value="1"/>
</dbReference>
<proteinExistence type="predicted"/>